<keyword evidence="2" id="KW-1185">Reference proteome</keyword>
<dbReference type="EMBL" id="CM047746">
    <property type="protein sequence ID" value="KAJ0021083.1"/>
    <property type="molecule type" value="Genomic_DNA"/>
</dbReference>
<proteinExistence type="predicted"/>
<evidence type="ECO:0000313" key="1">
    <source>
        <dbReference type="EMBL" id="KAJ0021083.1"/>
    </source>
</evidence>
<accession>A0ACC0XPR6</accession>
<dbReference type="Proteomes" id="UP001163603">
    <property type="component" value="Chromosome 11"/>
</dbReference>
<sequence>MGRLRHRNLVQLRGYCRRKGEFILVYDYMPNGSLDKLLYSNTEPNLNWFQRFGIIRGIAAGLLYLHDGWEQVVLHRDIKPGNVLLDAELNGRLGDFGLAKLYDHGSNPQTTKLVGTIGYLAPEFIRTGKATTSTDVFAFGAFMLEVACGKRPIEQQGYGVVYLVEWIINWWKRGAIIDASDPRLEGIYAEEQMELVLKLGLFCSHPNPAARPNMRQVMQYLDGDATLSDISPDSSSIDVFITGNEASSTSIMSFPSLFESRSVQTMSTCHSVLTEGC</sequence>
<protein>
    <submittedName>
        <fullName evidence="1">Uncharacterized protein</fullName>
    </submittedName>
</protein>
<comment type="caution">
    <text evidence="1">The sequence shown here is derived from an EMBL/GenBank/DDBJ whole genome shotgun (WGS) entry which is preliminary data.</text>
</comment>
<reference evidence="2" key="1">
    <citation type="journal article" date="2023" name="G3 (Bethesda)">
        <title>Genome assembly and association tests identify interacting loci associated with vigor, precocity, and sex in interspecific pistachio rootstocks.</title>
        <authorList>
            <person name="Palmer W."/>
            <person name="Jacygrad E."/>
            <person name="Sagayaradj S."/>
            <person name="Cavanaugh K."/>
            <person name="Han R."/>
            <person name="Bertier L."/>
            <person name="Beede B."/>
            <person name="Kafkas S."/>
            <person name="Golino D."/>
            <person name="Preece J."/>
            <person name="Michelmore R."/>
        </authorList>
    </citation>
    <scope>NUCLEOTIDE SEQUENCE [LARGE SCALE GENOMIC DNA]</scope>
</reference>
<gene>
    <name evidence="1" type="ORF">Pint_32754</name>
</gene>
<evidence type="ECO:0000313" key="2">
    <source>
        <dbReference type="Proteomes" id="UP001163603"/>
    </source>
</evidence>
<organism evidence="1 2">
    <name type="scientific">Pistacia integerrima</name>
    <dbReference type="NCBI Taxonomy" id="434235"/>
    <lineage>
        <taxon>Eukaryota</taxon>
        <taxon>Viridiplantae</taxon>
        <taxon>Streptophyta</taxon>
        <taxon>Embryophyta</taxon>
        <taxon>Tracheophyta</taxon>
        <taxon>Spermatophyta</taxon>
        <taxon>Magnoliopsida</taxon>
        <taxon>eudicotyledons</taxon>
        <taxon>Gunneridae</taxon>
        <taxon>Pentapetalae</taxon>
        <taxon>rosids</taxon>
        <taxon>malvids</taxon>
        <taxon>Sapindales</taxon>
        <taxon>Anacardiaceae</taxon>
        <taxon>Pistacia</taxon>
    </lineage>
</organism>
<name>A0ACC0XPR6_9ROSI</name>